<gene>
    <name evidence="10" type="primary">JHD1_2</name>
    <name evidence="10" type="ORF">H4R34_006144</name>
</gene>
<evidence type="ECO:0000259" key="9">
    <source>
        <dbReference type="Pfam" id="PF17811"/>
    </source>
</evidence>
<comment type="caution">
    <text evidence="10">The sequence shown here is derived from an EMBL/GenBank/DDBJ whole genome shotgun (WGS) entry which is preliminary data.</text>
</comment>
<keyword evidence="7" id="KW-0539">Nucleus</keyword>
<evidence type="ECO:0000256" key="7">
    <source>
        <dbReference type="ARBA" id="ARBA00023242"/>
    </source>
</evidence>
<evidence type="ECO:0000256" key="1">
    <source>
        <dbReference type="ARBA" id="ARBA00001954"/>
    </source>
</evidence>
<organism evidence="10 11">
    <name type="scientific">Dimargaris verticillata</name>
    <dbReference type="NCBI Taxonomy" id="2761393"/>
    <lineage>
        <taxon>Eukaryota</taxon>
        <taxon>Fungi</taxon>
        <taxon>Fungi incertae sedis</taxon>
        <taxon>Zoopagomycota</taxon>
        <taxon>Kickxellomycotina</taxon>
        <taxon>Dimargaritomycetes</taxon>
        <taxon>Dimargaritales</taxon>
        <taxon>Dimargaritaceae</taxon>
        <taxon>Dimargaris</taxon>
    </lineage>
</organism>
<comment type="cofactor">
    <cofactor evidence="1">
        <name>Fe(2+)</name>
        <dbReference type="ChEBI" id="CHEBI:29033"/>
    </cofactor>
</comment>
<keyword evidence="10" id="KW-0560">Oxidoreductase</keyword>
<evidence type="ECO:0000256" key="3">
    <source>
        <dbReference type="ARBA" id="ARBA00013246"/>
    </source>
</evidence>
<reference evidence="10" key="1">
    <citation type="submission" date="2022-07" db="EMBL/GenBank/DDBJ databases">
        <title>Phylogenomic reconstructions and comparative analyses of Kickxellomycotina fungi.</title>
        <authorList>
            <person name="Reynolds N.K."/>
            <person name="Stajich J.E."/>
            <person name="Barry K."/>
            <person name="Grigoriev I.V."/>
            <person name="Crous P."/>
            <person name="Smith M.E."/>
        </authorList>
    </citation>
    <scope>NUCLEOTIDE SEQUENCE</scope>
    <source>
        <strain evidence="10">RSA 567</strain>
    </source>
</reference>
<comment type="catalytic activity">
    <reaction evidence="8">
        <text>N(6),N(6)-dimethyl-L-lysyl(36)-[histone H3] + 2 2-oxoglutarate + 2 O2 = L-lysyl(36)-[histone H3] + 2 formaldehyde + 2 succinate + 2 CO2</text>
        <dbReference type="Rhea" id="RHEA:42032"/>
        <dbReference type="Rhea" id="RHEA-COMP:9785"/>
        <dbReference type="Rhea" id="RHEA-COMP:9787"/>
        <dbReference type="ChEBI" id="CHEBI:15379"/>
        <dbReference type="ChEBI" id="CHEBI:16526"/>
        <dbReference type="ChEBI" id="CHEBI:16810"/>
        <dbReference type="ChEBI" id="CHEBI:16842"/>
        <dbReference type="ChEBI" id="CHEBI:29969"/>
        <dbReference type="ChEBI" id="CHEBI:30031"/>
        <dbReference type="ChEBI" id="CHEBI:61976"/>
        <dbReference type="EC" id="1.14.11.27"/>
    </reaction>
</comment>
<dbReference type="Gene3D" id="1.20.58.1360">
    <property type="match status" value="1"/>
</dbReference>
<dbReference type="GO" id="GO:0046872">
    <property type="term" value="F:metal ion binding"/>
    <property type="evidence" value="ECO:0007669"/>
    <property type="project" value="UniProtKB-KW"/>
</dbReference>
<dbReference type="InterPro" id="IPR041070">
    <property type="entry name" value="JHD"/>
</dbReference>
<dbReference type="EC" id="1.14.11.27" evidence="3"/>
<evidence type="ECO:0000256" key="4">
    <source>
        <dbReference type="ARBA" id="ARBA00022723"/>
    </source>
</evidence>
<keyword evidence="6" id="KW-0223">Dioxygenase</keyword>
<dbReference type="OrthoDB" id="5876800at2759"/>
<proteinExistence type="predicted"/>
<evidence type="ECO:0000313" key="11">
    <source>
        <dbReference type="Proteomes" id="UP001151582"/>
    </source>
</evidence>
<sequence length="110" mass="12823">MQLDMYYMEERVAIPQRQRFPLFERMQWFAAQHYLKRLNDSIGPTSLPPRLSKGLKRLLEFLNTMLARAKRDPSSLATVEQRRLAKLAIPDNLNDPAKLVADLEKALAER</sequence>
<dbReference type="EMBL" id="JANBQB010001910">
    <property type="protein sequence ID" value="KAJ1969625.1"/>
    <property type="molecule type" value="Genomic_DNA"/>
</dbReference>
<dbReference type="AlphaFoldDB" id="A0A9W8AY83"/>
<dbReference type="InterPro" id="IPR050690">
    <property type="entry name" value="JHDM1_Histone_Demethylase"/>
</dbReference>
<protein>
    <recommendedName>
        <fullName evidence="3">[histone H3]-dimethyl-L-lysine(36) demethylase</fullName>
        <ecNumber evidence="3">1.14.11.27</ecNumber>
    </recommendedName>
</protein>
<evidence type="ECO:0000256" key="6">
    <source>
        <dbReference type="ARBA" id="ARBA00022964"/>
    </source>
</evidence>
<dbReference type="PANTHER" id="PTHR23123">
    <property type="entry name" value="PHD/F-BOX CONTAINING PROTEIN"/>
    <property type="match status" value="1"/>
</dbReference>
<dbReference type="GO" id="GO:0005634">
    <property type="term" value="C:nucleus"/>
    <property type="evidence" value="ECO:0007669"/>
    <property type="project" value="UniProtKB-SubCell"/>
</dbReference>
<comment type="subcellular location">
    <subcellularLocation>
        <location evidence="2">Nucleus</location>
    </subcellularLocation>
</comment>
<evidence type="ECO:0000256" key="8">
    <source>
        <dbReference type="ARBA" id="ARBA00047915"/>
    </source>
</evidence>
<keyword evidence="5" id="KW-0156">Chromatin regulator</keyword>
<dbReference type="GO" id="GO:0140680">
    <property type="term" value="F:histone H3K36me/H3K36me2 demethylase activity"/>
    <property type="evidence" value="ECO:0007669"/>
    <property type="project" value="UniProtKB-EC"/>
</dbReference>
<feature type="domain" description="Jumonji helical" evidence="9">
    <location>
        <begin position="1"/>
        <end position="71"/>
    </location>
</feature>
<evidence type="ECO:0000313" key="10">
    <source>
        <dbReference type="EMBL" id="KAJ1969625.1"/>
    </source>
</evidence>
<dbReference type="Pfam" id="PF17811">
    <property type="entry name" value="JHD"/>
    <property type="match status" value="1"/>
</dbReference>
<accession>A0A9W8AY83</accession>
<name>A0A9W8AY83_9FUNG</name>
<evidence type="ECO:0000256" key="2">
    <source>
        <dbReference type="ARBA" id="ARBA00004123"/>
    </source>
</evidence>
<keyword evidence="11" id="KW-1185">Reference proteome</keyword>
<keyword evidence="4" id="KW-0479">Metal-binding</keyword>
<dbReference type="Proteomes" id="UP001151582">
    <property type="component" value="Unassembled WGS sequence"/>
</dbReference>
<evidence type="ECO:0000256" key="5">
    <source>
        <dbReference type="ARBA" id="ARBA00022853"/>
    </source>
</evidence>